<evidence type="ECO:0000256" key="3">
    <source>
        <dbReference type="ARBA" id="ARBA00022516"/>
    </source>
</evidence>
<evidence type="ECO:0000256" key="11">
    <source>
        <dbReference type="PIRSR" id="PIRSR000094-3"/>
    </source>
</evidence>
<dbReference type="InterPro" id="IPR002347">
    <property type="entry name" value="SDR_fam"/>
</dbReference>
<dbReference type="EMBL" id="JAGSND010000004">
    <property type="protein sequence ID" value="MBR0597709.1"/>
    <property type="molecule type" value="Genomic_DNA"/>
</dbReference>
<reference evidence="12" key="2">
    <citation type="submission" date="2021-04" db="EMBL/GenBank/DDBJ databases">
        <authorList>
            <person name="Liu J."/>
        </authorList>
    </citation>
    <scope>NUCLEOTIDE SEQUENCE</scope>
    <source>
        <strain evidence="12">BAD-6</strain>
    </source>
</reference>
<keyword evidence="8 11" id="KW-0520">NAD</keyword>
<evidence type="ECO:0000313" key="13">
    <source>
        <dbReference type="Proteomes" id="UP000675664"/>
    </source>
</evidence>
<evidence type="ECO:0000256" key="9">
    <source>
        <dbReference type="PIRSR" id="PIRSR000094-1"/>
    </source>
</evidence>
<dbReference type="Gene3D" id="1.10.8.400">
    <property type="entry name" value="Enoyl acyl carrier protein reductase"/>
    <property type="match status" value="1"/>
</dbReference>
<evidence type="ECO:0000256" key="7">
    <source>
        <dbReference type="ARBA" id="ARBA00023160"/>
    </source>
</evidence>
<gene>
    <name evidence="12" type="ORF">KCX82_07490</name>
</gene>
<evidence type="ECO:0000256" key="6">
    <source>
        <dbReference type="ARBA" id="ARBA00023098"/>
    </source>
</evidence>
<reference evidence="12" key="1">
    <citation type="submission" date="2021-04" db="EMBL/GenBank/DDBJ databases">
        <title>Sinoanaerobacter chloroacetimidivorans sp. nov., an obligate anaerobic bacterium isolated from anaerobic sludge.</title>
        <authorList>
            <person name="Bao Y."/>
        </authorList>
    </citation>
    <scope>NUCLEOTIDE SEQUENCE</scope>
    <source>
        <strain evidence="12">BAD-6</strain>
    </source>
</reference>
<feature type="binding site" evidence="11">
    <location>
        <position position="93"/>
    </location>
    <ligand>
        <name>NAD(+)</name>
        <dbReference type="ChEBI" id="CHEBI:57540"/>
    </ligand>
</feature>
<protein>
    <recommendedName>
        <fullName evidence="8">Enoyl-[acyl-carrier-protein] reductase [NADH]</fullName>
        <ecNumber evidence="8">1.3.1.9</ecNumber>
    </recommendedName>
</protein>
<comment type="caution">
    <text evidence="12">The sequence shown here is derived from an EMBL/GenBank/DDBJ whole genome shotgun (WGS) entry which is preliminary data.</text>
</comment>
<keyword evidence="5 8" id="KW-0560">Oxidoreductase</keyword>
<organism evidence="12 13">
    <name type="scientific">Sinanaerobacter chloroacetimidivorans</name>
    <dbReference type="NCBI Taxonomy" id="2818044"/>
    <lineage>
        <taxon>Bacteria</taxon>
        <taxon>Bacillati</taxon>
        <taxon>Bacillota</taxon>
        <taxon>Clostridia</taxon>
        <taxon>Peptostreptococcales</taxon>
        <taxon>Anaerovoracaceae</taxon>
        <taxon>Sinanaerobacter</taxon>
    </lineage>
</organism>
<dbReference type="Gene3D" id="3.40.50.720">
    <property type="entry name" value="NAD(P)-binding Rossmann-like Domain"/>
    <property type="match status" value="1"/>
</dbReference>
<evidence type="ECO:0000256" key="5">
    <source>
        <dbReference type="ARBA" id="ARBA00023002"/>
    </source>
</evidence>
<feature type="binding site" evidence="11">
    <location>
        <position position="41"/>
    </location>
    <ligand>
        <name>NAD(+)</name>
        <dbReference type="ChEBI" id="CHEBI:57540"/>
    </ligand>
</feature>
<sequence length="256" mass="27543">MGSLLLNKNILIMGLRNKWSIAWGIAQAAALEGGNLIFTCQSEREKKETEKLISDIGNFSVYVCDISSDNDIDELFDVIKEKYGVIHGVVHAIAHANAEELKNPFLYTSREGFAHALDVSAYSLVAVSRRAKDVMTDGGSILTLTYMGSEKVFSGYNVMGVAKAALETSVMYLASDMGSFKIRVNAISAGPIKTMSAMGVSNFSSILNVAEGQAPLKRCVTKEDIGKASIFYLSDLSSGITGEVTHVDCGFNIMGV</sequence>
<dbReference type="Proteomes" id="UP000675664">
    <property type="component" value="Unassembled WGS sequence"/>
</dbReference>
<evidence type="ECO:0000256" key="8">
    <source>
        <dbReference type="PIRNR" id="PIRNR000094"/>
    </source>
</evidence>
<keyword evidence="4" id="KW-0276">Fatty acid metabolism</keyword>
<dbReference type="InterPro" id="IPR036291">
    <property type="entry name" value="NAD(P)-bd_dom_sf"/>
</dbReference>
<dbReference type="EC" id="1.3.1.9" evidence="8"/>
<feature type="binding site" evidence="10">
    <location>
        <position position="96"/>
    </location>
    <ligand>
        <name>substrate</name>
    </ligand>
</feature>
<comment type="pathway">
    <text evidence="1">Lipid metabolism.</text>
</comment>
<evidence type="ECO:0000313" key="12">
    <source>
        <dbReference type="EMBL" id="MBR0597709.1"/>
    </source>
</evidence>
<evidence type="ECO:0000256" key="4">
    <source>
        <dbReference type="ARBA" id="ARBA00022832"/>
    </source>
</evidence>
<dbReference type="CDD" id="cd05372">
    <property type="entry name" value="ENR_SDR"/>
    <property type="match status" value="1"/>
</dbReference>
<feature type="binding site" evidence="11">
    <location>
        <begin position="20"/>
        <end position="21"/>
    </location>
    <ligand>
        <name>NAD(+)</name>
        <dbReference type="ChEBI" id="CHEBI:57540"/>
    </ligand>
</feature>
<dbReference type="GO" id="GO:0006633">
    <property type="term" value="P:fatty acid biosynthetic process"/>
    <property type="evidence" value="ECO:0007669"/>
    <property type="project" value="UniProtKB-KW"/>
</dbReference>
<dbReference type="AlphaFoldDB" id="A0A8J7VZR3"/>
<feature type="active site" description="Proton acceptor" evidence="9">
    <location>
        <position position="156"/>
    </location>
</feature>
<keyword evidence="6" id="KW-0443">Lipid metabolism</keyword>
<dbReference type="InterPro" id="IPR014358">
    <property type="entry name" value="Enoyl-ACP_Rdtase_NADH"/>
</dbReference>
<dbReference type="PRINTS" id="PR00081">
    <property type="entry name" value="GDHRDH"/>
</dbReference>
<keyword evidence="3 8" id="KW-0444">Lipid biosynthesis</keyword>
<comment type="similarity">
    <text evidence="2 8">Belongs to the short-chain dehydrogenases/reductases (SDR) family. FabI subfamily.</text>
</comment>
<dbReference type="PANTHER" id="PTHR43159">
    <property type="entry name" value="ENOYL-[ACYL-CARRIER-PROTEIN] REDUCTASE"/>
    <property type="match status" value="1"/>
</dbReference>
<dbReference type="PANTHER" id="PTHR43159:SF2">
    <property type="entry name" value="ENOYL-[ACYL-CARRIER-PROTEIN] REDUCTASE [NADH], CHLOROPLASTIC"/>
    <property type="match status" value="1"/>
</dbReference>
<keyword evidence="7 8" id="KW-0275">Fatty acid biosynthesis</keyword>
<accession>A0A8J7VZR3</accession>
<name>A0A8J7VZR3_9FIRM</name>
<comment type="catalytic activity">
    <reaction evidence="8">
        <text>a 2,3-saturated acyl-[ACP] + NAD(+) = a (2E)-enoyl-[ACP] + NADH + H(+)</text>
        <dbReference type="Rhea" id="RHEA:10240"/>
        <dbReference type="Rhea" id="RHEA-COMP:9925"/>
        <dbReference type="Rhea" id="RHEA-COMP:9926"/>
        <dbReference type="ChEBI" id="CHEBI:15378"/>
        <dbReference type="ChEBI" id="CHEBI:57540"/>
        <dbReference type="ChEBI" id="CHEBI:57945"/>
        <dbReference type="ChEBI" id="CHEBI:78784"/>
        <dbReference type="ChEBI" id="CHEBI:78785"/>
        <dbReference type="EC" id="1.3.1.9"/>
    </reaction>
</comment>
<feature type="binding site" evidence="11">
    <location>
        <position position="14"/>
    </location>
    <ligand>
        <name>NAD(+)</name>
        <dbReference type="ChEBI" id="CHEBI:57540"/>
    </ligand>
</feature>
<evidence type="ECO:0000256" key="1">
    <source>
        <dbReference type="ARBA" id="ARBA00005189"/>
    </source>
</evidence>
<keyword evidence="13" id="KW-1185">Reference proteome</keyword>
<dbReference type="Pfam" id="PF13561">
    <property type="entry name" value="adh_short_C2"/>
    <property type="match status" value="1"/>
</dbReference>
<dbReference type="GO" id="GO:0004318">
    <property type="term" value="F:enoyl-[acyl-carrier-protein] reductase (NADH) activity"/>
    <property type="evidence" value="ECO:0007669"/>
    <property type="project" value="UniProtKB-EC"/>
</dbReference>
<feature type="binding site" evidence="11">
    <location>
        <begin position="192"/>
        <end position="196"/>
    </location>
    <ligand>
        <name>NAD(+)</name>
        <dbReference type="ChEBI" id="CHEBI:57540"/>
    </ligand>
</feature>
<feature type="binding site" evidence="11">
    <location>
        <position position="163"/>
    </location>
    <ligand>
        <name>NAD(+)</name>
        <dbReference type="ChEBI" id="CHEBI:57540"/>
    </ligand>
</feature>
<feature type="active site" description="Proton acceptor" evidence="9">
    <location>
        <position position="146"/>
    </location>
</feature>
<evidence type="ECO:0000256" key="2">
    <source>
        <dbReference type="ARBA" id="ARBA00009233"/>
    </source>
</evidence>
<dbReference type="RefSeq" id="WP_227017842.1">
    <property type="nucleotide sequence ID" value="NZ_JAGSND010000004.1"/>
</dbReference>
<proteinExistence type="inferred from homology"/>
<evidence type="ECO:0000256" key="10">
    <source>
        <dbReference type="PIRSR" id="PIRSR000094-2"/>
    </source>
</evidence>
<dbReference type="PIRSF" id="PIRSF000094">
    <property type="entry name" value="Enoyl-ACP_rdct"/>
    <property type="match status" value="1"/>
</dbReference>
<dbReference type="SUPFAM" id="SSF51735">
    <property type="entry name" value="NAD(P)-binding Rossmann-fold domains"/>
    <property type="match status" value="1"/>
</dbReference>